<protein>
    <recommendedName>
        <fullName evidence="2">Gag1-like clamp domain-containing protein</fullName>
    </recommendedName>
</protein>
<dbReference type="STRING" id="149040.A0A194WZV0"/>
<feature type="compositionally biased region" description="Basic and acidic residues" evidence="1">
    <location>
        <begin position="57"/>
        <end position="76"/>
    </location>
</feature>
<dbReference type="GeneID" id="28819366"/>
<gene>
    <name evidence="3" type="ORF">LY89DRAFT_591203</name>
</gene>
<feature type="compositionally biased region" description="Polar residues" evidence="1">
    <location>
        <begin position="194"/>
        <end position="206"/>
    </location>
</feature>
<dbReference type="KEGG" id="psco:LY89DRAFT_591203"/>
<keyword evidence="4" id="KW-1185">Reference proteome</keyword>
<feature type="compositionally biased region" description="Low complexity" evidence="1">
    <location>
        <begin position="104"/>
        <end position="124"/>
    </location>
</feature>
<evidence type="ECO:0000256" key="1">
    <source>
        <dbReference type="SAM" id="MobiDB-lite"/>
    </source>
</evidence>
<evidence type="ECO:0000259" key="2">
    <source>
        <dbReference type="Pfam" id="PF13259"/>
    </source>
</evidence>
<proteinExistence type="predicted"/>
<evidence type="ECO:0000313" key="3">
    <source>
        <dbReference type="EMBL" id="KUJ13147.1"/>
    </source>
</evidence>
<dbReference type="EMBL" id="KQ947422">
    <property type="protein sequence ID" value="KUJ13147.1"/>
    <property type="molecule type" value="Genomic_DNA"/>
</dbReference>
<sequence length="371" mass="41679">MIFGHQNPANVLHRRRNYANTNALTDYEADLTSKDRAKQKEAVKKFLMDRVRQDWMWEWPRPEPKSDESSPEREPEQLDEAILQGNWKDRDEWLSNASESDGEPSIPAATSSPDTPSPTSKSSPFRFESPDGVGMTIKKTQMERKRRRKKRLAEEISWNDGLRCFVARRDAWTGARRVSRSKSGFSGVKPAQRASMSSEDGGSSTAIEHDEDDEWEDEIEVPVAPSIIPPENAMRASILPAAYNTIYDKVVVQALTPSCPMNLKDVTRSCVQGWKRDGEWPPKPTVPEQKKKGRKMSIASLFGVEKHEKEVKETVKANEKEKDAEKRGGPATGIRKGLQKILSLGHSTKEHTHTNGHDGAKGKEAEVAHVS</sequence>
<accession>A0A194WZV0</accession>
<name>A0A194WZV0_MOLSC</name>
<evidence type="ECO:0000313" key="4">
    <source>
        <dbReference type="Proteomes" id="UP000070700"/>
    </source>
</evidence>
<dbReference type="RefSeq" id="XP_018067502.1">
    <property type="nucleotide sequence ID" value="XM_018209640.1"/>
</dbReference>
<feature type="compositionally biased region" description="Basic and acidic residues" evidence="1">
    <location>
        <begin position="313"/>
        <end position="328"/>
    </location>
</feature>
<feature type="region of interest" description="Disordered" evidence="1">
    <location>
        <begin position="57"/>
        <end position="152"/>
    </location>
</feature>
<feature type="region of interest" description="Disordered" evidence="1">
    <location>
        <begin position="176"/>
        <end position="215"/>
    </location>
</feature>
<reference evidence="3 4" key="1">
    <citation type="submission" date="2015-10" db="EMBL/GenBank/DDBJ databases">
        <title>Full genome of DAOMC 229536 Phialocephala scopiformis, a fungal endophyte of spruce producing the potent anti-insectan compound rugulosin.</title>
        <authorList>
            <consortium name="DOE Joint Genome Institute"/>
            <person name="Walker A.K."/>
            <person name="Frasz S.L."/>
            <person name="Seifert K.A."/>
            <person name="Miller J.D."/>
            <person name="Mondo S.J."/>
            <person name="Labutti K."/>
            <person name="Lipzen A."/>
            <person name="Dockter R."/>
            <person name="Kennedy M."/>
            <person name="Grigoriev I.V."/>
            <person name="Spatafora J.W."/>
        </authorList>
    </citation>
    <scope>NUCLEOTIDE SEQUENCE [LARGE SCALE GENOMIC DNA]</scope>
    <source>
        <strain evidence="3 4">CBS 120377</strain>
    </source>
</reference>
<dbReference type="PANTHER" id="PTHR28065">
    <property type="entry name" value="FREQUENIN"/>
    <property type="match status" value="1"/>
</dbReference>
<dbReference type="AlphaFoldDB" id="A0A194WZV0"/>
<feature type="region of interest" description="Disordered" evidence="1">
    <location>
        <begin position="275"/>
        <end position="294"/>
    </location>
</feature>
<dbReference type="InterPro" id="IPR025124">
    <property type="entry name" value="Gag1-like_clamp"/>
</dbReference>
<feature type="region of interest" description="Disordered" evidence="1">
    <location>
        <begin position="313"/>
        <end position="371"/>
    </location>
</feature>
<dbReference type="Pfam" id="PF13259">
    <property type="entry name" value="clamp_Gag1-like"/>
    <property type="match status" value="1"/>
</dbReference>
<dbReference type="InterPro" id="IPR053274">
    <property type="entry name" value="Fluconazole_resistance"/>
</dbReference>
<dbReference type="OrthoDB" id="5422958at2759"/>
<feature type="compositionally biased region" description="Basic and acidic residues" evidence="1">
    <location>
        <begin position="347"/>
        <end position="371"/>
    </location>
</feature>
<dbReference type="PANTHER" id="PTHR28065:SF1">
    <property type="entry name" value="DUF4050 DOMAIN-CONTAINING PROTEIN"/>
    <property type="match status" value="1"/>
</dbReference>
<feature type="domain" description="Gag1-like clamp" evidence="2">
    <location>
        <begin position="123"/>
        <end position="281"/>
    </location>
</feature>
<organism evidence="3 4">
    <name type="scientific">Mollisia scopiformis</name>
    <name type="common">Conifer needle endophyte fungus</name>
    <name type="synonym">Phialocephala scopiformis</name>
    <dbReference type="NCBI Taxonomy" id="149040"/>
    <lineage>
        <taxon>Eukaryota</taxon>
        <taxon>Fungi</taxon>
        <taxon>Dikarya</taxon>
        <taxon>Ascomycota</taxon>
        <taxon>Pezizomycotina</taxon>
        <taxon>Leotiomycetes</taxon>
        <taxon>Helotiales</taxon>
        <taxon>Mollisiaceae</taxon>
        <taxon>Mollisia</taxon>
    </lineage>
</organism>
<dbReference type="InParanoid" id="A0A194WZV0"/>
<dbReference type="Proteomes" id="UP000070700">
    <property type="component" value="Unassembled WGS sequence"/>
</dbReference>